<feature type="chain" id="PRO_5002539592" evidence="2">
    <location>
        <begin position="23"/>
        <end position="125"/>
    </location>
</feature>
<keyword evidence="1" id="KW-0812">Transmembrane</keyword>
<proteinExistence type="predicted"/>
<organism evidence="3 4">
    <name type="scientific">Candidatus Amesbacteria bacterium GW2011_GWA1_47_16</name>
    <dbReference type="NCBI Taxonomy" id="1618353"/>
    <lineage>
        <taxon>Bacteria</taxon>
        <taxon>Candidatus Amesiibacteriota</taxon>
    </lineage>
</organism>
<reference evidence="3 4" key="1">
    <citation type="journal article" date="2015" name="Nature">
        <title>rRNA introns, odd ribosomes, and small enigmatic genomes across a large radiation of phyla.</title>
        <authorList>
            <person name="Brown C.T."/>
            <person name="Hug L.A."/>
            <person name="Thomas B.C."/>
            <person name="Sharon I."/>
            <person name="Castelle C.J."/>
            <person name="Singh A."/>
            <person name="Wilkins M.J."/>
            <person name="Williams K.H."/>
            <person name="Banfield J.F."/>
        </authorList>
    </citation>
    <scope>NUCLEOTIDE SEQUENCE [LARGE SCALE GENOMIC DNA]</scope>
</reference>
<gene>
    <name evidence="3" type="ORF">UX87_C0044G0010</name>
</gene>
<evidence type="ECO:0000313" key="4">
    <source>
        <dbReference type="Proteomes" id="UP000034364"/>
    </source>
</evidence>
<dbReference type="InterPro" id="IPR043993">
    <property type="entry name" value="T4SS_pilin"/>
</dbReference>
<feature type="transmembrane region" description="Helical" evidence="1">
    <location>
        <begin position="89"/>
        <end position="113"/>
    </location>
</feature>
<keyword evidence="1" id="KW-1133">Transmembrane helix</keyword>
<protein>
    <submittedName>
        <fullName evidence="3">Uncharacterized protein</fullName>
    </submittedName>
</protein>
<keyword evidence="1" id="KW-0472">Membrane</keyword>
<evidence type="ECO:0000256" key="1">
    <source>
        <dbReference type="SAM" id="Phobius"/>
    </source>
</evidence>
<evidence type="ECO:0000313" key="3">
    <source>
        <dbReference type="EMBL" id="KKU62737.1"/>
    </source>
</evidence>
<feature type="transmembrane region" description="Helical" evidence="1">
    <location>
        <begin position="46"/>
        <end position="68"/>
    </location>
</feature>
<sequence>MKKLFLSVVFLCLLMSSAPVSAADINIIDPASPYKTVQNLVPSRLVTGFINIFLGASGVVAFLYLLWGGIQWISSGGDKEGVEKARKRITHALIGLSVVFSAYALIYIIRVLFNIQTIGVNLKPI</sequence>
<dbReference type="EMBL" id="LCNV01000044">
    <property type="protein sequence ID" value="KKU62737.1"/>
    <property type="molecule type" value="Genomic_DNA"/>
</dbReference>
<name>A0A0G1S068_9BACT</name>
<feature type="signal peptide" evidence="2">
    <location>
        <begin position="1"/>
        <end position="22"/>
    </location>
</feature>
<dbReference type="Pfam" id="PF18895">
    <property type="entry name" value="T4SS_pilin"/>
    <property type="match status" value="1"/>
</dbReference>
<dbReference type="Proteomes" id="UP000034364">
    <property type="component" value="Unassembled WGS sequence"/>
</dbReference>
<dbReference type="AlphaFoldDB" id="A0A0G1S068"/>
<evidence type="ECO:0000256" key="2">
    <source>
        <dbReference type="SAM" id="SignalP"/>
    </source>
</evidence>
<accession>A0A0G1S068</accession>
<comment type="caution">
    <text evidence="3">The sequence shown here is derived from an EMBL/GenBank/DDBJ whole genome shotgun (WGS) entry which is preliminary data.</text>
</comment>
<keyword evidence="2" id="KW-0732">Signal</keyword>